<evidence type="ECO:0000313" key="5">
    <source>
        <dbReference type="Proteomes" id="UP001250698"/>
    </source>
</evidence>
<name>A0ABU3TDY9_9BACT</name>
<keyword evidence="1" id="KW-0175">Coiled coil</keyword>
<keyword evidence="3" id="KW-0472">Membrane</keyword>
<evidence type="ECO:0000313" key="4">
    <source>
        <dbReference type="EMBL" id="MDU0369593.1"/>
    </source>
</evidence>
<proteinExistence type="predicted"/>
<dbReference type="Proteomes" id="UP001250698">
    <property type="component" value="Unassembled WGS sequence"/>
</dbReference>
<keyword evidence="5" id="KW-1185">Reference proteome</keyword>
<evidence type="ECO:0000256" key="2">
    <source>
        <dbReference type="SAM" id="MobiDB-lite"/>
    </source>
</evidence>
<feature type="transmembrane region" description="Helical" evidence="3">
    <location>
        <begin position="230"/>
        <end position="248"/>
    </location>
</feature>
<protein>
    <submittedName>
        <fullName evidence="4">Uncharacterized protein</fullName>
    </submittedName>
</protein>
<reference evidence="4 5" key="1">
    <citation type="submission" date="2023-10" db="EMBL/GenBank/DDBJ databases">
        <title>Hymenobacter endophyticus sp. nov., an isolate from the leaf tissues of wheat.</title>
        <authorList>
            <person name="Dai Y."/>
        </authorList>
    </citation>
    <scope>NUCLEOTIDE SEQUENCE [LARGE SCALE GENOMIC DNA]</scope>
    <source>
        <strain evidence="4 5">ZK17L-C2</strain>
    </source>
</reference>
<feature type="transmembrane region" description="Helical" evidence="3">
    <location>
        <begin position="159"/>
        <end position="180"/>
    </location>
</feature>
<comment type="caution">
    <text evidence="4">The sequence shown here is derived from an EMBL/GenBank/DDBJ whole genome shotgun (WGS) entry which is preliminary data.</text>
</comment>
<sequence length="506" mass="56975">MAEQENTATIGSEHPPVPTGETTAVTVLPAHTPVQNSEPNDTQSYSFRAYDHGFTNGLLRIEAQDFETFAEESEKLRFIRHQLYLVETEIQELRDTKATVTSERLRLTQARLEAEARQQTLQLQLQRAEEKRQANRASQVAIDEAKQDLKPPYAWPPAILYLLAGFVFIMADIAVMHEIAKDGLNLSGTYEPWLFAVGLAFVAFLVKPAIDRILEKPYEREQNVKRNHTVLVVFAGAALLTLGIMGYFRSEATSIKNQKEELESQLLDVQLRKGEAENASQSTTELDKEQKTIEIGLQELENKRADSTSMRISLVLASMLFAIAGAVCLGIAFPAINKLHRSQFVLRNRLRKLVRSGLPLEEAVTALETQLAEEQQKQQLLLFTFQELADLPTLTTRLGALQARDLVLRQELVLCQAARHRSLYRDGKARGEIYELQGTLSYSVTDADRRVAESHSLEGSAATASASPEEDARRTGKRPYVVLRRLISKHYTRHRQNEQAEAIEIE</sequence>
<feature type="coiled-coil region" evidence="1">
    <location>
        <begin position="252"/>
        <end position="279"/>
    </location>
</feature>
<feature type="region of interest" description="Disordered" evidence="2">
    <location>
        <begin position="1"/>
        <end position="21"/>
    </location>
</feature>
<accession>A0ABU3TDY9</accession>
<evidence type="ECO:0000256" key="1">
    <source>
        <dbReference type="SAM" id="Coils"/>
    </source>
</evidence>
<keyword evidence="3" id="KW-1133">Transmembrane helix</keyword>
<keyword evidence="3" id="KW-0812">Transmembrane</keyword>
<dbReference type="EMBL" id="JAWDJT010000002">
    <property type="protein sequence ID" value="MDU0369593.1"/>
    <property type="molecule type" value="Genomic_DNA"/>
</dbReference>
<gene>
    <name evidence="4" type="ORF">ROI90_04230</name>
</gene>
<evidence type="ECO:0000256" key="3">
    <source>
        <dbReference type="SAM" id="Phobius"/>
    </source>
</evidence>
<feature type="transmembrane region" description="Helical" evidence="3">
    <location>
        <begin position="192"/>
        <end position="210"/>
    </location>
</feature>
<organism evidence="4 5">
    <name type="scientific">Hymenobacter endophyticus</name>
    <dbReference type="NCBI Taxonomy" id="3076335"/>
    <lineage>
        <taxon>Bacteria</taxon>
        <taxon>Pseudomonadati</taxon>
        <taxon>Bacteroidota</taxon>
        <taxon>Cytophagia</taxon>
        <taxon>Cytophagales</taxon>
        <taxon>Hymenobacteraceae</taxon>
        <taxon>Hymenobacter</taxon>
    </lineage>
</organism>
<feature type="transmembrane region" description="Helical" evidence="3">
    <location>
        <begin position="312"/>
        <end position="336"/>
    </location>
</feature>
<feature type="compositionally biased region" description="Polar residues" evidence="2">
    <location>
        <begin position="1"/>
        <end position="10"/>
    </location>
</feature>
<feature type="coiled-coil region" evidence="1">
    <location>
        <begin position="109"/>
        <end position="148"/>
    </location>
</feature>
<feature type="region of interest" description="Disordered" evidence="2">
    <location>
        <begin position="453"/>
        <end position="476"/>
    </location>
</feature>
<dbReference type="RefSeq" id="WP_315997085.1">
    <property type="nucleotide sequence ID" value="NZ_JAWDJT010000002.1"/>
</dbReference>